<keyword evidence="5" id="KW-0539">Nucleus</keyword>
<dbReference type="InterPro" id="IPR051095">
    <property type="entry name" value="Dros_DevTransReg"/>
</dbReference>
<feature type="compositionally biased region" description="Polar residues" evidence="7">
    <location>
        <begin position="631"/>
        <end position="649"/>
    </location>
</feature>
<evidence type="ECO:0000259" key="8">
    <source>
        <dbReference type="PROSITE" id="PS50097"/>
    </source>
</evidence>
<organism evidence="9 10">
    <name type="scientific">Stomoxys calcitrans</name>
    <name type="common">Stable fly</name>
    <name type="synonym">Conops calcitrans</name>
    <dbReference type="NCBI Taxonomy" id="35570"/>
    <lineage>
        <taxon>Eukaryota</taxon>
        <taxon>Metazoa</taxon>
        <taxon>Ecdysozoa</taxon>
        <taxon>Arthropoda</taxon>
        <taxon>Hexapoda</taxon>
        <taxon>Insecta</taxon>
        <taxon>Pterygota</taxon>
        <taxon>Neoptera</taxon>
        <taxon>Endopterygota</taxon>
        <taxon>Diptera</taxon>
        <taxon>Brachycera</taxon>
        <taxon>Muscomorpha</taxon>
        <taxon>Muscoidea</taxon>
        <taxon>Muscidae</taxon>
        <taxon>Stomoxys</taxon>
    </lineage>
</organism>
<dbReference type="VEuPathDB" id="VectorBase:SCAU001193"/>
<evidence type="ECO:0000256" key="6">
    <source>
        <dbReference type="ARBA" id="ARBA00058541"/>
    </source>
</evidence>
<feature type="region of interest" description="Disordered" evidence="7">
    <location>
        <begin position="1"/>
        <end position="40"/>
    </location>
</feature>
<gene>
    <name evidence="9" type="primary">106093826</name>
</gene>
<dbReference type="AlphaFoldDB" id="A0A1I8NQN5"/>
<keyword evidence="2" id="KW-0805">Transcription regulation</keyword>
<feature type="compositionally biased region" description="Basic and acidic residues" evidence="7">
    <location>
        <begin position="397"/>
        <end position="425"/>
    </location>
</feature>
<feature type="domain" description="BTB" evidence="8">
    <location>
        <begin position="170"/>
        <end position="235"/>
    </location>
</feature>
<feature type="compositionally biased region" description="Low complexity" evidence="7">
    <location>
        <begin position="14"/>
        <end position="40"/>
    </location>
</feature>
<dbReference type="CDD" id="cd18315">
    <property type="entry name" value="BTB_POZ_BAB-like"/>
    <property type="match status" value="1"/>
</dbReference>
<comment type="function">
    <text evidence="6">Probably acts as a transcriptional regulator. Required for the specification of the tarsal segment. Also involved in antenna development.</text>
</comment>
<dbReference type="GO" id="GO:0003680">
    <property type="term" value="F:minor groove of adenine-thymine-rich DNA binding"/>
    <property type="evidence" value="ECO:0007669"/>
    <property type="project" value="UniProtKB-ARBA"/>
</dbReference>
<protein>
    <recommendedName>
        <fullName evidence="8">BTB domain-containing protein</fullName>
    </recommendedName>
</protein>
<feature type="compositionally biased region" description="Polar residues" evidence="7">
    <location>
        <begin position="540"/>
        <end position="560"/>
    </location>
</feature>
<dbReference type="SMART" id="SM00225">
    <property type="entry name" value="BTB"/>
    <property type="match status" value="1"/>
</dbReference>
<accession>A0A1I8NQN5</accession>
<dbReference type="Proteomes" id="UP000095300">
    <property type="component" value="Unassembled WGS sequence"/>
</dbReference>
<dbReference type="GO" id="GO:0007478">
    <property type="term" value="P:leg disc morphogenesis"/>
    <property type="evidence" value="ECO:0007669"/>
    <property type="project" value="UniProtKB-ARBA"/>
</dbReference>
<keyword evidence="4" id="KW-0804">Transcription</keyword>
<dbReference type="GO" id="GO:0007455">
    <property type="term" value="P:eye-antennal disc morphogenesis"/>
    <property type="evidence" value="ECO:0007669"/>
    <property type="project" value="UniProtKB-ARBA"/>
</dbReference>
<keyword evidence="3" id="KW-0238">DNA-binding</keyword>
<proteinExistence type="predicted"/>
<dbReference type="Pfam" id="PF00651">
    <property type="entry name" value="BTB"/>
    <property type="match status" value="1"/>
</dbReference>
<evidence type="ECO:0000256" key="3">
    <source>
        <dbReference type="ARBA" id="ARBA00023125"/>
    </source>
</evidence>
<evidence type="ECO:0000256" key="4">
    <source>
        <dbReference type="ARBA" id="ARBA00023163"/>
    </source>
</evidence>
<reference evidence="9" key="1">
    <citation type="submission" date="2020-05" db="UniProtKB">
        <authorList>
            <consortium name="EnsemblMetazoa"/>
        </authorList>
    </citation>
    <scope>IDENTIFICATION</scope>
    <source>
        <strain evidence="9">USDA</strain>
    </source>
</reference>
<feature type="compositionally biased region" description="Gly residues" evidence="7">
    <location>
        <begin position="573"/>
        <end position="582"/>
    </location>
</feature>
<sequence length="668" mass="71877">MAGSIMDSKSPLHQQQETANTTATASASPSSSSNQPAISQDSVAAYRGLLEASAKARGAKQHSPPQGSAALLQSLALSPHRPSSREQKKASAIDDDQEHNSPAYVSELNEPQSHMRSAEDQAPAYSPHSERSSTGSTSVQGAQQFCLRWNNYQSNLTSVFDQLLQNEAFVDVTLACDGRSIKAHKMVLSACSPYFQTLFSTTPCQHPIVIMRDVNWRELKAIVDFMYKGEINVCQDQIGPLLRIAEMLKVRGLADVGNIASSSETAQLSNKTEPSTSPDKEYYSPSRAPEASSPKMRKKSLSPYSKRRSSEPQEQTDMDLLTQQETEKSRLRMEVPTWDLNLPASTSRSGLELRLSPLHQQTHTPLVGRNVRKRRWPSADTIFNPPESPLGSLIAAERAEQERNRERERERERDRERERVRDRDGSLFTPPMPVISGASSNILEPSTHLDFPSPSPTPTPNILPSGSRTPATLLTSVSPHLQISQQHHHHHLQQQQQQQQQQQSQTHHSSQHSQHSSAHGGAGGSGGGSGSAGQHHISGLQSHRSSPASSVTSTHPSSILSRPLTPSPASVTGSGGVGGSGGGVGVGVGSRLGDSDRFSLGPAQAAAMLGAAAASQMELSASAASMGMRSLPSSGQTMGQGPSHHSSSIADDLEIKPGIAEMIREEER</sequence>
<dbReference type="InterPro" id="IPR000210">
    <property type="entry name" value="BTB/POZ_dom"/>
</dbReference>
<dbReference type="GO" id="GO:0003700">
    <property type="term" value="F:DNA-binding transcription factor activity"/>
    <property type="evidence" value="ECO:0007669"/>
    <property type="project" value="UniProtKB-ARBA"/>
</dbReference>
<dbReference type="EnsemblMetazoa" id="SCAU001193-RA">
    <property type="protein sequence ID" value="SCAU001193-PA"/>
    <property type="gene ID" value="SCAU001193"/>
</dbReference>
<feature type="region of interest" description="Disordered" evidence="7">
    <location>
        <begin position="264"/>
        <end position="320"/>
    </location>
</feature>
<feature type="compositionally biased region" description="Gly residues" evidence="7">
    <location>
        <begin position="520"/>
        <end position="531"/>
    </location>
</feature>
<dbReference type="PANTHER" id="PTHR23110:SF109">
    <property type="entry name" value="FI07618P-RELATED"/>
    <property type="match status" value="1"/>
</dbReference>
<dbReference type="GO" id="GO:0046660">
    <property type="term" value="P:female sex differentiation"/>
    <property type="evidence" value="ECO:0007669"/>
    <property type="project" value="UniProtKB-ARBA"/>
</dbReference>
<evidence type="ECO:0000256" key="5">
    <source>
        <dbReference type="ARBA" id="ARBA00023242"/>
    </source>
</evidence>
<dbReference type="PANTHER" id="PTHR23110">
    <property type="entry name" value="BTB DOMAIN TRANSCRIPTION FACTOR"/>
    <property type="match status" value="1"/>
</dbReference>
<dbReference type="FunFam" id="3.30.710.10:FF:000120">
    <property type="entry name" value="Bric a brac 2, isoform B"/>
    <property type="match status" value="1"/>
</dbReference>
<feature type="compositionally biased region" description="Low complexity" evidence="7">
    <location>
        <begin position="493"/>
        <end position="519"/>
    </location>
</feature>
<keyword evidence="10" id="KW-1185">Reference proteome</keyword>
<feature type="region of interest" description="Disordered" evidence="7">
    <location>
        <begin position="625"/>
        <end position="668"/>
    </location>
</feature>
<feature type="compositionally biased region" description="Basic and acidic residues" evidence="7">
    <location>
        <begin position="83"/>
        <end position="92"/>
    </location>
</feature>
<feature type="region of interest" description="Disordered" evidence="7">
    <location>
        <begin position="77"/>
        <end position="137"/>
    </location>
</feature>
<evidence type="ECO:0000256" key="2">
    <source>
        <dbReference type="ARBA" id="ARBA00023015"/>
    </source>
</evidence>
<dbReference type="InterPro" id="IPR011333">
    <property type="entry name" value="SKP1/BTB/POZ_sf"/>
</dbReference>
<feature type="region of interest" description="Disordered" evidence="7">
    <location>
        <begin position="377"/>
        <end position="582"/>
    </location>
</feature>
<dbReference type="Gene3D" id="3.30.710.10">
    <property type="entry name" value="Potassium Channel Kv1.1, Chain A"/>
    <property type="match status" value="1"/>
</dbReference>
<evidence type="ECO:0000313" key="9">
    <source>
        <dbReference type="EnsemblMetazoa" id="SCAU001193-PA"/>
    </source>
</evidence>
<evidence type="ECO:0000256" key="7">
    <source>
        <dbReference type="SAM" id="MobiDB-lite"/>
    </source>
</evidence>
<dbReference type="GO" id="GO:0005634">
    <property type="term" value="C:nucleus"/>
    <property type="evidence" value="ECO:0007669"/>
    <property type="project" value="UniProtKB-SubCell"/>
</dbReference>
<feature type="compositionally biased region" description="Polar residues" evidence="7">
    <location>
        <begin position="264"/>
        <end position="277"/>
    </location>
</feature>
<comment type="subcellular location">
    <subcellularLocation>
        <location evidence="1">Nucleus</location>
    </subcellularLocation>
</comment>
<dbReference type="PROSITE" id="PS50097">
    <property type="entry name" value="BTB"/>
    <property type="match status" value="1"/>
</dbReference>
<dbReference type="GO" id="GO:0006357">
    <property type="term" value="P:regulation of transcription by RNA polymerase II"/>
    <property type="evidence" value="ECO:0007669"/>
    <property type="project" value="TreeGrafter"/>
</dbReference>
<dbReference type="SUPFAM" id="SSF54695">
    <property type="entry name" value="POZ domain"/>
    <property type="match status" value="1"/>
</dbReference>
<evidence type="ECO:0000313" key="10">
    <source>
        <dbReference type="Proteomes" id="UP000095300"/>
    </source>
</evidence>
<name>A0A1I8NQN5_STOCA</name>
<evidence type="ECO:0000256" key="1">
    <source>
        <dbReference type="ARBA" id="ARBA00004123"/>
    </source>
</evidence>
<feature type="compositionally biased region" description="Polar residues" evidence="7">
    <location>
        <begin position="462"/>
        <end position="479"/>
    </location>
</feature>